<evidence type="ECO:0000256" key="2">
    <source>
        <dbReference type="SAM" id="MobiDB-lite"/>
    </source>
</evidence>
<name>A0A1D2A0Z9_AUXPR</name>
<feature type="region of interest" description="Disordered" evidence="2">
    <location>
        <begin position="725"/>
        <end position="745"/>
    </location>
</feature>
<dbReference type="EMBL" id="GDKF01006009">
    <property type="protein sequence ID" value="JAT72613.1"/>
    <property type="molecule type" value="Transcribed_RNA"/>
</dbReference>
<feature type="compositionally biased region" description="Low complexity" evidence="2">
    <location>
        <begin position="399"/>
        <end position="411"/>
    </location>
</feature>
<evidence type="ECO:0000313" key="3">
    <source>
        <dbReference type="EMBL" id="JAT72613.1"/>
    </source>
</evidence>
<dbReference type="AlphaFoldDB" id="A0A1D2A0Z9"/>
<accession>A0A1D2A0Z9</accession>
<gene>
    <name evidence="3" type="ORF">g.60323</name>
</gene>
<feature type="region of interest" description="Disordered" evidence="2">
    <location>
        <begin position="601"/>
        <end position="683"/>
    </location>
</feature>
<protein>
    <submittedName>
        <fullName evidence="3">Uncharacterized protein</fullName>
    </submittedName>
</protein>
<feature type="compositionally biased region" description="Gly residues" evidence="2">
    <location>
        <begin position="730"/>
        <end position="740"/>
    </location>
</feature>
<feature type="compositionally biased region" description="Low complexity" evidence="2">
    <location>
        <begin position="363"/>
        <end position="373"/>
    </location>
</feature>
<feature type="compositionally biased region" description="Low complexity" evidence="2">
    <location>
        <begin position="99"/>
        <end position="111"/>
    </location>
</feature>
<reference evidence="3" key="1">
    <citation type="submission" date="2015-08" db="EMBL/GenBank/DDBJ databases">
        <authorList>
            <person name="Babu N.S."/>
            <person name="Beckwith C.J."/>
            <person name="Beseler K.G."/>
            <person name="Brison A."/>
            <person name="Carone J.V."/>
            <person name="Caskin T.P."/>
            <person name="Diamond M."/>
            <person name="Durham M.E."/>
            <person name="Foxe J.M."/>
            <person name="Go M."/>
            <person name="Henderson B.A."/>
            <person name="Jones I.B."/>
            <person name="McGettigan J.A."/>
            <person name="Micheletti S.J."/>
            <person name="Nasrallah M.E."/>
            <person name="Ortiz D."/>
            <person name="Piller C.R."/>
            <person name="Privatt S.R."/>
            <person name="Schneider S.L."/>
            <person name="Sharp S."/>
            <person name="Smith T.C."/>
            <person name="Stanton J.D."/>
            <person name="Ullery H.E."/>
            <person name="Wilson R.J."/>
            <person name="Serrano M.G."/>
            <person name="Buck G."/>
            <person name="Lee V."/>
            <person name="Wang Y."/>
            <person name="Carvalho R."/>
            <person name="Voegtly L."/>
            <person name="Shi R."/>
            <person name="Duckworth R."/>
            <person name="Johnson A."/>
            <person name="Loviza R."/>
            <person name="Walstead R."/>
            <person name="Shah Z."/>
            <person name="Kiflezghi M."/>
            <person name="Wade K."/>
            <person name="Ball S.L."/>
            <person name="Bradley K.W."/>
            <person name="Asai D.J."/>
            <person name="Bowman C.A."/>
            <person name="Russell D.A."/>
            <person name="Pope W.H."/>
            <person name="Jacobs-Sera D."/>
            <person name="Hendrix R.W."/>
            <person name="Hatfull G.F."/>
        </authorList>
    </citation>
    <scope>NUCLEOTIDE SEQUENCE</scope>
</reference>
<proteinExistence type="predicted"/>
<feature type="compositionally biased region" description="Low complexity" evidence="2">
    <location>
        <begin position="915"/>
        <end position="930"/>
    </location>
</feature>
<feature type="compositionally biased region" description="Low complexity" evidence="2">
    <location>
        <begin position="227"/>
        <end position="241"/>
    </location>
</feature>
<feature type="compositionally biased region" description="Low complexity" evidence="2">
    <location>
        <begin position="182"/>
        <end position="198"/>
    </location>
</feature>
<sequence>MPTIASEEDDFLPADQFLKTLSEIPAPAPVGRPSLAQLRGIRTKIDVFENKMAPAVRRGALSGTGIGANRKGAPSMPVLQEDLPAEQSASKATEMTPGAQRRQSLRAQAARFPSIIFKALTPGKRRQTPDLSHGACGDTETGEQPGKSLRAPACPEASGIVETAGPATESGTLDPIPDTHSPPDASPGAGSSTPSPSTCQPDPIPSARRLSPPVDACLSGQASARHSSPPSLASEAAETALQYGVVDQVESGAQARQSLERSPAGQGPAGMAPTRSEAQDRSEIAANSSPDAPGSGEVGPEESPTSLSASTGAGPGWAHDAPTGQEAPRQSDPRRSLRPPLPPSVLPPSSSLPAPDPPPPDSPQVVVRLFASPAPAPPASDGPPIGAEGAAPGPRPARRASAPSASHLPSRFSRERGGGAAPPQPGDRPAALRRSAEFVTTLPWSGGTGPAMRAGAGRGLPAAFPEEVPAGRIGEPGFGAAAQAGSAMVEAPVVPVSGQLAPRPQPVSALSGPSLDPPGAGPSADGLQTGAGGSQAGAMHAPPALGVEPGSYHELGMPAVDAGAAQPPESAGFRASSAQAIVEDAGTLKPVAMSHDAGTELPDVEASGHAMDSPSLLPPPPTEPDTETMPAADNRAPEGVGEAEFHPPSPACQAAGTTSDSAIPGQQAASSATPASQGSTSQAIHDRLAVPAAPSHTHMPTPAAAGQCGAMVACMPGAATPTALATPAGGTPGHPGGGADAGTPASAGFHLAAELAAVASSVHRGSSARSGSVTSGDGRISPATLTWNANCGPSPQDWVTRGGAATPLLASAAGAAATPASAASMVQRPEVDGGSIPSAGALTSGVGMQDGADPPPPTPTLQFTAEVARMLQALEAATPATLARRPLDRPARYSLVASGTLLDMESYDASGARQGGTSPSPTGPDPGTTGQLAASGGSREPQAVPRPAASPTPDLVDAEVAALRDQVARLERWGLEAGTLLSSYQQTVAELEDRHSAALVACQAQLRCLTAENRELEARCSEGARAAEERILTLERQLASAQSTAAATQQELQALQVSHQAELANERAAAALQLQLRDTQHDAELGKVRAALDRSTSELAGARERQEAALHQAALARAARDRASAENARREDEVVGLRVRLEGLEASLGEYRAENAKAAGMKARYKAIIGELEASLGAKEREKSALVAMCDELMTTLERERQQLARQQAPR</sequence>
<feature type="compositionally biased region" description="Low complexity" evidence="2">
    <location>
        <begin position="382"/>
        <end position="392"/>
    </location>
</feature>
<feature type="region of interest" description="Disordered" evidence="2">
    <location>
        <begin position="821"/>
        <end position="861"/>
    </location>
</feature>
<feature type="region of interest" description="Disordered" evidence="2">
    <location>
        <begin position="909"/>
        <end position="953"/>
    </location>
</feature>
<evidence type="ECO:0000256" key="1">
    <source>
        <dbReference type="SAM" id="Coils"/>
    </source>
</evidence>
<feature type="compositionally biased region" description="Low complexity" evidence="2">
    <location>
        <begin position="664"/>
        <end position="683"/>
    </location>
</feature>
<keyword evidence="1" id="KW-0175">Coiled coil</keyword>
<organism evidence="3">
    <name type="scientific">Auxenochlorella protothecoides</name>
    <name type="common">Green microalga</name>
    <name type="synonym">Chlorella protothecoides</name>
    <dbReference type="NCBI Taxonomy" id="3075"/>
    <lineage>
        <taxon>Eukaryota</taxon>
        <taxon>Viridiplantae</taxon>
        <taxon>Chlorophyta</taxon>
        <taxon>core chlorophytes</taxon>
        <taxon>Trebouxiophyceae</taxon>
        <taxon>Chlorellales</taxon>
        <taxon>Chlorellaceae</taxon>
        <taxon>Auxenochlorella</taxon>
    </lineage>
</organism>
<feature type="region of interest" description="Disordered" evidence="2">
    <location>
        <begin position="499"/>
        <end position="553"/>
    </location>
</feature>
<feature type="coiled-coil region" evidence="1">
    <location>
        <begin position="999"/>
        <end position="1058"/>
    </location>
</feature>
<feature type="region of interest" description="Disordered" evidence="2">
    <location>
        <begin position="59"/>
        <end position="460"/>
    </location>
</feature>